<dbReference type="InterPro" id="IPR042183">
    <property type="entry name" value="MmgE/PrpD_sf_1"/>
</dbReference>
<gene>
    <name evidence="4" type="ORF">FKG94_24560</name>
</gene>
<dbReference type="InterPro" id="IPR045336">
    <property type="entry name" value="MmgE_PrpD_N"/>
</dbReference>
<dbReference type="InterPro" id="IPR036148">
    <property type="entry name" value="MmgE/PrpD_sf"/>
</dbReference>
<dbReference type="Pfam" id="PF03972">
    <property type="entry name" value="MmgE_PrpD_N"/>
    <property type="match status" value="1"/>
</dbReference>
<comment type="caution">
    <text evidence="4">The sequence shown here is derived from an EMBL/GenBank/DDBJ whole genome shotgun (WGS) entry which is preliminary data.</text>
</comment>
<dbReference type="SUPFAM" id="SSF103378">
    <property type="entry name" value="2-methylcitrate dehydratase PrpD"/>
    <property type="match status" value="1"/>
</dbReference>
<dbReference type="AlphaFoldDB" id="A0A545SSR0"/>
<evidence type="ECO:0000259" key="2">
    <source>
        <dbReference type="Pfam" id="PF03972"/>
    </source>
</evidence>
<dbReference type="Proteomes" id="UP000319732">
    <property type="component" value="Unassembled WGS sequence"/>
</dbReference>
<dbReference type="Gene3D" id="1.10.4100.10">
    <property type="entry name" value="2-methylcitrate dehydratase PrpD"/>
    <property type="match status" value="1"/>
</dbReference>
<dbReference type="GO" id="GO:0016829">
    <property type="term" value="F:lyase activity"/>
    <property type="evidence" value="ECO:0007669"/>
    <property type="project" value="InterPro"/>
</dbReference>
<dbReference type="RefSeq" id="WP_142929604.1">
    <property type="nucleotide sequence ID" value="NZ_ML660108.1"/>
</dbReference>
<evidence type="ECO:0000256" key="1">
    <source>
        <dbReference type="ARBA" id="ARBA00006174"/>
    </source>
</evidence>
<dbReference type="PANTHER" id="PTHR16943">
    <property type="entry name" value="2-METHYLCITRATE DEHYDRATASE-RELATED"/>
    <property type="match status" value="1"/>
</dbReference>
<comment type="similarity">
    <text evidence="1">Belongs to the PrpD family.</text>
</comment>
<feature type="domain" description="MmgE/PrpD N-terminal" evidence="2">
    <location>
        <begin position="18"/>
        <end position="248"/>
    </location>
</feature>
<dbReference type="EMBL" id="VHSG01000032">
    <property type="protein sequence ID" value="TQV68010.1"/>
    <property type="molecule type" value="Genomic_DNA"/>
</dbReference>
<protein>
    <submittedName>
        <fullName evidence="4">MmgE/PrpD family protein</fullName>
    </submittedName>
</protein>
<dbReference type="InterPro" id="IPR045337">
    <property type="entry name" value="MmgE_PrpD_C"/>
</dbReference>
<feature type="domain" description="MmgE/PrpD C-terminal" evidence="3">
    <location>
        <begin position="268"/>
        <end position="436"/>
    </location>
</feature>
<sequence>MNISREMVRFAKNLYNSKNIYLQVSEKSKMLMLDQLGLQIGCADLEWCRSVYEYTQKFSIGGSSTIVYYGKRTTPELAAFSNSTFGHGQDYDDTCLKVQTHPSAVVLPVALAIGEEVKAKGYEVFKAYIAGLEIVLRIAHSVSPGCLQRGHHTPQACGPYGAAVTAGLLLELTEDQLVNAMGIAGSFSGGLIEYTQSGGSVKRIHTAIPTTAGIRAAYLAQMGLTGPETVLDGKKGFCAVYSDTSDVSRLLSKIGEKFIIDYVATKKYNCCYFIHAPMEATLELVKKHSIDLGDIVEIAVGTSHHGVVHVGKIVEPHDELGAQFSVQFSTAMALLKEIPGIHSYTPEILYDLNILNLARRFRIYEDVTCSQEYPENWGAVVTIRTDKKIEYTKRVRFAKGTPENPMNQEELVSKFRRNVKGIISDKRCQSLIDAILNIENLDCIGNLTEKMSASAI</sequence>
<accession>A0A545SSR0</accession>
<organism evidence="4 5">
    <name type="scientific">Exilibacterium tricleocarpae</name>
    <dbReference type="NCBI Taxonomy" id="2591008"/>
    <lineage>
        <taxon>Bacteria</taxon>
        <taxon>Pseudomonadati</taxon>
        <taxon>Pseudomonadota</taxon>
        <taxon>Gammaproteobacteria</taxon>
        <taxon>Cellvibrionales</taxon>
        <taxon>Cellvibrionaceae</taxon>
        <taxon>Exilibacterium</taxon>
    </lineage>
</organism>
<dbReference type="Pfam" id="PF19305">
    <property type="entry name" value="MmgE_PrpD_C"/>
    <property type="match status" value="1"/>
</dbReference>
<evidence type="ECO:0000259" key="3">
    <source>
        <dbReference type="Pfam" id="PF19305"/>
    </source>
</evidence>
<keyword evidence="5" id="KW-1185">Reference proteome</keyword>
<dbReference type="InterPro" id="IPR005656">
    <property type="entry name" value="MmgE_PrpD"/>
</dbReference>
<name>A0A545SSR0_9GAMM</name>
<evidence type="ECO:0000313" key="4">
    <source>
        <dbReference type="EMBL" id="TQV68010.1"/>
    </source>
</evidence>
<dbReference type="OrthoDB" id="9791416at2"/>
<dbReference type="InterPro" id="IPR042188">
    <property type="entry name" value="MmgE/PrpD_sf_2"/>
</dbReference>
<evidence type="ECO:0000313" key="5">
    <source>
        <dbReference type="Proteomes" id="UP000319732"/>
    </source>
</evidence>
<reference evidence="4 5" key="1">
    <citation type="submission" date="2019-06" db="EMBL/GenBank/DDBJ databases">
        <title>Whole genome sequence for Cellvibrionaceae sp. R142.</title>
        <authorList>
            <person name="Wang G."/>
        </authorList>
    </citation>
    <scope>NUCLEOTIDE SEQUENCE [LARGE SCALE GENOMIC DNA]</scope>
    <source>
        <strain evidence="4 5">R142</strain>
    </source>
</reference>
<dbReference type="PANTHER" id="PTHR16943:SF8">
    <property type="entry name" value="2-METHYLCITRATE DEHYDRATASE"/>
    <property type="match status" value="1"/>
</dbReference>
<proteinExistence type="inferred from homology"/>
<dbReference type="Gene3D" id="3.30.1330.120">
    <property type="entry name" value="2-methylcitrate dehydratase PrpD"/>
    <property type="match status" value="1"/>
</dbReference>